<evidence type="ECO:0000313" key="1">
    <source>
        <dbReference type="EMBL" id="MBX68500.1"/>
    </source>
</evidence>
<proteinExistence type="predicted"/>
<reference evidence="1" key="1">
    <citation type="submission" date="2018-02" db="EMBL/GenBank/DDBJ databases">
        <title>Rhizophora mucronata_Transcriptome.</title>
        <authorList>
            <person name="Meera S.P."/>
            <person name="Sreeshan A."/>
            <person name="Augustine A."/>
        </authorList>
    </citation>
    <scope>NUCLEOTIDE SEQUENCE</scope>
    <source>
        <tissue evidence="1">Leaf</tissue>
    </source>
</reference>
<dbReference type="AlphaFoldDB" id="A0A2P2QNA9"/>
<dbReference type="EMBL" id="GGEC01088016">
    <property type="protein sequence ID" value="MBX68500.1"/>
    <property type="molecule type" value="Transcribed_RNA"/>
</dbReference>
<organism evidence="1">
    <name type="scientific">Rhizophora mucronata</name>
    <name type="common">Asiatic mangrove</name>
    <dbReference type="NCBI Taxonomy" id="61149"/>
    <lineage>
        <taxon>Eukaryota</taxon>
        <taxon>Viridiplantae</taxon>
        <taxon>Streptophyta</taxon>
        <taxon>Embryophyta</taxon>
        <taxon>Tracheophyta</taxon>
        <taxon>Spermatophyta</taxon>
        <taxon>Magnoliopsida</taxon>
        <taxon>eudicotyledons</taxon>
        <taxon>Gunneridae</taxon>
        <taxon>Pentapetalae</taxon>
        <taxon>rosids</taxon>
        <taxon>fabids</taxon>
        <taxon>Malpighiales</taxon>
        <taxon>Rhizophoraceae</taxon>
        <taxon>Rhizophora</taxon>
    </lineage>
</organism>
<accession>A0A2P2QNA9</accession>
<sequence length="25" mass="3094">MRQKLAKRERLQPPLNIYHTTIWIS</sequence>
<name>A0A2P2QNA9_RHIMU</name>
<protein>
    <submittedName>
        <fullName evidence="1">Uncharacterized protein</fullName>
    </submittedName>
</protein>